<keyword evidence="2" id="KW-1185">Reference proteome</keyword>
<sequence>MREKKLIFDYYNQNIKKNVNEIDLTGLIDDRNKKLWDEIRAKQSVQVQPSDNGGYAVLTSNDEAIVYFDDNNRDPAAFTHELLHIKERTNYFHKNVYIKDNETLICDTVL</sequence>
<reference evidence="1 2" key="1">
    <citation type="submission" date="2018-09" db="EMBL/GenBank/DDBJ databases">
        <title>Arachidicoccus sp. nov., a bacterium isolated from soil.</title>
        <authorList>
            <person name="Weon H.-Y."/>
            <person name="Kwon S.-W."/>
            <person name="Lee S.A."/>
        </authorList>
    </citation>
    <scope>NUCLEOTIDE SEQUENCE [LARGE SCALE GENOMIC DNA]</scope>
    <source>
        <strain evidence="1 2">KIS59-12</strain>
    </source>
</reference>
<proteinExistence type="predicted"/>
<name>A0A386HKV4_9BACT</name>
<dbReference type="Proteomes" id="UP000266118">
    <property type="component" value="Chromosome"/>
</dbReference>
<dbReference type="OrthoDB" id="1123391at2"/>
<organism evidence="1 2">
    <name type="scientific">Arachidicoccus soli</name>
    <dbReference type="NCBI Taxonomy" id="2341117"/>
    <lineage>
        <taxon>Bacteria</taxon>
        <taxon>Pseudomonadati</taxon>
        <taxon>Bacteroidota</taxon>
        <taxon>Chitinophagia</taxon>
        <taxon>Chitinophagales</taxon>
        <taxon>Chitinophagaceae</taxon>
        <taxon>Arachidicoccus</taxon>
    </lineage>
</organism>
<gene>
    <name evidence="1" type="ORF">D6B99_01430</name>
</gene>
<dbReference type="KEGG" id="ark:D6B99_01430"/>
<evidence type="ECO:0000313" key="1">
    <source>
        <dbReference type="EMBL" id="AYD46395.1"/>
    </source>
</evidence>
<protein>
    <submittedName>
        <fullName evidence="1">Uncharacterized protein</fullName>
    </submittedName>
</protein>
<evidence type="ECO:0000313" key="2">
    <source>
        <dbReference type="Proteomes" id="UP000266118"/>
    </source>
</evidence>
<accession>A0A386HKV4</accession>
<dbReference type="EMBL" id="CP032489">
    <property type="protein sequence ID" value="AYD46395.1"/>
    <property type="molecule type" value="Genomic_DNA"/>
</dbReference>
<dbReference type="AlphaFoldDB" id="A0A386HKV4"/>